<protein>
    <submittedName>
        <fullName evidence="2">Uncharacterized protein</fullName>
    </submittedName>
</protein>
<comment type="caution">
    <text evidence="2">The sequence shown here is derived from an EMBL/GenBank/DDBJ whole genome shotgun (WGS) entry which is preliminary data.</text>
</comment>
<feature type="compositionally biased region" description="Polar residues" evidence="1">
    <location>
        <begin position="39"/>
        <end position="67"/>
    </location>
</feature>
<feature type="compositionally biased region" description="Basic and acidic residues" evidence="1">
    <location>
        <begin position="82"/>
        <end position="99"/>
    </location>
</feature>
<dbReference type="AlphaFoldDB" id="A0A2A2LM83"/>
<feature type="compositionally biased region" description="Basic and acidic residues" evidence="1">
    <location>
        <begin position="14"/>
        <end position="25"/>
    </location>
</feature>
<dbReference type="Proteomes" id="UP000218231">
    <property type="component" value="Unassembled WGS sequence"/>
</dbReference>
<sequence>MNKQEDSPDNDWQEADRPCTSKAKDFASTSPMKEVKQEVGSNEEISIQRTNLRSPGKQPSQNATTSLREVKAEPMEADDEVQIVKEKVKKERKMRDRNGKAARRPPNYLQQREFVEDLKRGYRPIDDSEADKINSIFEL</sequence>
<evidence type="ECO:0000256" key="1">
    <source>
        <dbReference type="SAM" id="MobiDB-lite"/>
    </source>
</evidence>
<organism evidence="2 3">
    <name type="scientific">Diploscapter pachys</name>
    <dbReference type="NCBI Taxonomy" id="2018661"/>
    <lineage>
        <taxon>Eukaryota</taxon>
        <taxon>Metazoa</taxon>
        <taxon>Ecdysozoa</taxon>
        <taxon>Nematoda</taxon>
        <taxon>Chromadorea</taxon>
        <taxon>Rhabditida</taxon>
        <taxon>Rhabditina</taxon>
        <taxon>Rhabditomorpha</taxon>
        <taxon>Rhabditoidea</taxon>
        <taxon>Rhabditidae</taxon>
        <taxon>Diploscapter</taxon>
    </lineage>
</organism>
<keyword evidence="3" id="KW-1185">Reference proteome</keyword>
<feature type="region of interest" description="Disordered" evidence="1">
    <location>
        <begin position="1"/>
        <end position="110"/>
    </location>
</feature>
<evidence type="ECO:0000313" key="3">
    <source>
        <dbReference type="Proteomes" id="UP000218231"/>
    </source>
</evidence>
<evidence type="ECO:0000313" key="2">
    <source>
        <dbReference type="EMBL" id="PAV87270.1"/>
    </source>
</evidence>
<dbReference type="EMBL" id="LIAE01006587">
    <property type="protein sequence ID" value="PAV87270.1"/>
    <property type="molecule type" value="Genomic_DNA"/>
</dbReference>
<name>A0A2A2LM83_9BILA</name>
<reference evidence="2 3" key="1">
    <citation type="journal article" date="2017" name="Curr. Biol.">
        <title>Genome architecture and evolution of a unichromosomal asexual nematode.</title>
        <authorList>
            <person name="Fradin H."/>
            <person name="Zegar C."/>
            <person name="Gutwein M."/>
            <person name="Lucas J."/>
            <person name="Kovtun M."/>
            <person name="Corcoran D."/>
            <person name="Baugh L.R."/>
            <person name="Kiontke K."/>
            <person name="Gunsalus K."/>
            <person name="Fitch D.H."/>
            <person name="Piano F."/>
        </authorList>
    </citation>
    <scope>NUCLEOTIDE SEQUENCE [LARGE SCALE GENOMIC DNA]</scope>
    <source>
        <strain evidence="2">PF1309</strain>
    </source>
</reference>
<accession>A0A2A2LM83</accession>
<gene>
    <name evidence="2" type="ORF">WR25_24791</name>
</gene>
<proteinExistence type="predicted"/>